<dbReference type="SUPFAM" id="SSF51197">
    <property type="entry name" value="Clavaminate synthase-like"/>
    <property type="match status" value="1"/>
</dbReference>
<evidence type="ECO:0000313" key="4">
    <source>
        <dbReference type="Proteomes" id="UP001338125"/>
    </source>
</evidence>
<dbReference type="InterPro" id="IPR003347">
    <property type="entry name" value="JmjC_dom"/>
</dbReference>
<dbReference type="Proteomes" id="UP001338125">
    <property type="component" value="Unassembled WGS sequence"/>
</dbReference>
<sequence length="711" mass="79826">MEEADPSPLDTHAFQLRQLIGSINLEDFALYIIPGDTTAADIFLSSLHNIHFNIEWWASTQSELSLGQSPSFWLPGASPAQSSESQWDLALLCDQETISQQSPINPQLPTPQTTHSPSRNTQFTLDISGVKNSLLPYLADLVLNHNFKNILHINNLPNVSWDSISISNEQLTEHHYRGVTYRLQTDKDMGNYVSLFVADDTYEFQRPPDDATDQQPSYETCIGFLESLTTQGSQEASVSYLVGPPLDGRWNDLVDSGECLRSQLPGDIKGITSPYWHFGGRFSGTAFHKEDCNLRSMNLVIYGFKIWLIVDTENTEKFEAWVRSIWGADSEHDDQWLRHLNLILPPSMLVTAGIKFHLVCAGPGDMVITSPNQYHYVVNMTTNLAVAVNFLFPQEPIARKQTFLCKDCGIYPLANQIPNLFPLAAQGVTPDSGRPQKRRRQQESTSLNSDNGEGDKNDAKCAAVIKKLQAQPAGCLVPFCVQSNLPRAKILRLTMAMRGRSAIGQLWKLQENVRNGQRVDLSEALIDRSLNSDIQQMVLDKSITICNGANQQFNLLRRLSTWHFAEAAELSKGAIAMRVSSKVVSQYTGDGVRNRYSKIKYRGDLLHMICGSHRGLLAFIPLQRDDHCGISNPESQYQNSATKRDFKDFEKIYKAKDALTQVLCAIGTSFLDSWGYKDPCEFKYNDWLDKLHCDLSHRTIKAITDQLGEGI</sequence>
<dbReference type="PROSITE" id="PS51184">
    <property type="entry name" value="JMJC"/>
    <property type="match status" value="1"/>
</dbReference>
<dbReference type="SMART" id="SM00558">
    <property type="entry name" value="JmjC"/>
    <property type="match status" value="1"/>
</dbReference>
<keyword evidence="4" id="KW-1185">Reference proteome</keyword>
<dbReference type="EMBL" id="JAVFKD010000007">
    <property type="protein sequence ID" value="KAK5994699.1"/>
    <property type="molecule type" value="Genomic_DNA"/>
</dbReference>
<feature type="domain" description="JmjC" evidence="2">
    <location>
        <begin position="245"/>
        <end position="407"/>
    </location>
</feature>
<accession>A0ABR0SRN3</accession>
<organism evidence="3 4">
    <name type="scientific">Cladobotryum mycophilum</name>
    <dbReference type="NCBI Taxonomy" id="491253"/>
    <lineage>
        <taxon>Eukaryota</taxon>
        <taxon>Fungi</taxon>
        <taxon>Dikarya</taxon>
        <taxon>Ascomycota</taxon>
        <taxon>Pezizomycotina</taxon>
        <taxon>Sordariomycetes</taxon>
        <taxon>Hypocreomycetidae</taxon>
        <taxon>Hypocreales</taxon>
        <taxon>Hypocreaceae</taxon>
        <taxon>Cladobotryum</taxon>
    </lineage>
</organism>
<proteinExistence type="predicted"/>
<comment type="caution">
    <text evidence="3">The sequence shown here is derived from an EMBL/GenBank/DDBJ whole genome shotgun (WGS) entry which is preliminary data.</text>
</comment>
<protein>
    <submittedName>
        <fullName evidence="3">Lysine-specific demethylase 4</fullName>
    </submittedName>
</protein>
<name>A0ABR0SRN3_9HYPO</name>
<gene>
    <name evidence="3" type="ORF">PT974_04723</name>
</gene>
<evidence type="ECO:0000256" key="1">
    <source>
        <dbReference type="SAM" id="MobiDB-lite"/>
    </source>
</evidence>
<evidence type="ECO:0000259" key="2">
    <source>
        <dbReference type="PROSITE" id="PS51184"/>
    </source>
</evidence>
<reference evidence="3 4" key="1">
    <citation type="submission" date="2024-01" db="EMBL/GenBank/DDBJ databases">
        <title>Complete genome of Cladobotryum mycophilum ATHUM6906.</title>
        <authorList>
            <person name="Christinaki A.C."/>
            <person name="Myridakis A.I."/>
            <person name="Kouvelis V.N."/>
        </authorList>
    </citation>
    <scope>NUCLEOTIDE SEQUENCE [LARGE SCALE GENOMIC DNA]</scope>
    <source>
        <strain evidence="3 4">ATHUM6906</strain>
    </source>
</reference>
<dbReference type="Pfam" id="PF02373">
    <property type="entry name" value="JmjC"/>
    <property type="match status" value="1"/>
</dbReference>
<dbReference type="PANTHER" id="PTHR10694">
    <property type="entry name" value="LYSINE-SPECIFIC DEMETHYLASE"/>
    <property type="match status" value="1"/>
</dbReference>
<dbReference type="Gene3D" id="2.60.120.650">
    <property type="entry name" value="Cupin"/>
    <property type="match status" value="1"/>
</dbReference>
<evidence type="ECO:0000313" key="3">
    <source>
        <dbReference type="EMBL" id="KAK5994699.1"/>
    </source>
</evidence>
<feature type="region of interest" description="Disordered" evidence="1">
    <location>
        <begin position="428"/>
        <end position="456"/>
    </location>
</feature>